<dbReference type="Proteomes" id="UP000593565">
    <property type="component" value="Unassembled WGS sequence"/>
</dbReference>
<keyword evidence="3" id="KW-1185">Reference proteome</keyword>
<protein>
    <submittedName>
        <fullName evidence="2">Uncharacterized protein</fullName>
    </submittedName>
</protein>
<gene>
    <name evidence="2" type="ORF">AMELA_G00092370</name>
</gene>
<dbReference type="AlphaFoldDB" id="A0A7J6AWY5"/>
<organism evidence="2 3">
    <name type="scientific">Ameiurus melas</name>
    <name type="common">Black bullhead</name>
    <name type="synonym">Silurus melas</name>
    <dbReference type="NCBI Taxonomy" id="219545"/>
    <lineage>
        <taxon>Eukaryota</taxon>
        <taxon>Metazoa</taxon>
        <taxon>Chordata</taxon>
        <taxon>Craniata</taxon>
        <taxon>Vertebrata</taxon>
        <taxon>Euteleostomi</taxon>
        <taxon>Actinopterygii</taxon>
        <taxon>Neopterygii</taxon>
        <taxon>Teleostei</taxon>
        <taxon>Ostariophysi</taxon>
        <taxon>Siluriformes</taxon>
        <taxon>Ictaluridae</taxon>
        <taxon>Ameiurus</taxon>
    </lineage>
</organism>
<name>A0A7J6AWY5_AMEME</name>
<sequence length="86" mass="9810">MTVHVILLCILTLVNPGENDCCHWKLFLLPKPSGSTVSPKMNDVNRIVRQPAVTPNSKKEKRFKLYIYSHINNFDGFTSAQEHKVT</sequence>
<dbReference type="EMBL" id="JAAGNN010000007">
    <property type="protein sequence ID" value="KAF4087136.1"/>
    <property type="molecule type" value="Genomic_DNA"/>
</dbReference>
<evidence type="ECO:0000313" key="2">
    <source>
        <dbReference type="EMBL" id="KAF4087136.1"/>
    </source>
</evidence>
<keyword evidence="1" id="KW-0732">Signal</keyword>
<accession>A0A7J6AWY5</accession>
<feature type="chain" id="PRO_5029870766" evidence="1">
    <location>
        <begin position="17"/>
        <end position="86"/>
    </location>
</feature>
<comment type="caution">
    <text evidence="2">The sequence shown here is derived from an EMBL/GenBank/DDBJ whole genome shotgun (WGS) entry which is preliminary data.</text>
</comment>
<proteinExistence type="predicted"/>
<evidence type="ECO:0000313" key="3">
    <source>
        <dbReference type="Proteomes" id="UP000593565"/>
    </source>
</evidence>
<evidence type="ECO:0000256" key="1">
    <source>
        <dbReference type="SAM" id="SignalP"/>
    </source>
</evidence>
<reference evidence="2 3" key="1">
    <citation type="submission" date="2020-02" db="EMBL/GenBank/DDBJ databases">
        <title>A chromosome-scale genome assembly of the black bullhead catfish (Ameiurus melas).</title>
        <authorList>
            <person name="Wen M."/>
            <person name="Zham M."/>
            <person name="Cabau C."/>
            <person name="Klopp C."/>
            <person name="Donnadieu C."/>
            <person name="Roques C."/>
            <person name="Bouchez O."/>
            <person name="Lampietro C."/>
            <person name="Jouanno E."/>
            <person name="Herpin A."/>
            <person name="Louis A."/>
            <person name="Berthelot C."/>
            <person name="Parey E."/>
            <person name="Roest-Crollius H."/>
            <person name="Braasch I."/>
            <person name="Postlethwait J."/>
            <person name="Robinson-Rechavi M."/>
            <person name="Echchiki A."/>
            <person name="Begum T."/>
            <person name="Montfort J."/>
            <person name="Schartl M."/>
            <person name="Bobe J."/>
            <person name="Guiguen Y."/>
        </authorList>
    </citation>
    <scope>NUCLEOTIDE SEQUENCE [LARGE SCALE GENOMIC DNA]</scope>
    <source>
        <strain evidence="2">M_S1</strain>
        <tissue evidence="2">Blood</tissue>
    </source>
</reference>
<feature type="signal peptide" evidence="1">
    <location>
        <begin position="1"/>
        <end position="16"/>
    </location>
</feature>